<evidence type="ECO:0000313" key="1">
    <source>
        <dbReference type="EMBL" id="SDN39508.1"/>
    </source>
</evidence>
<organism evidence="1 2">
    <name type="scientific">Tenuibacillus multivorans</name>
    <dbReference type="NCBI Taxonomy" id="237069"/>
    <lineage>
        <taxon>Bacteria</taxon>
        <taxon>Bacillati</taxon>
        <taxon>Bacillota</taxon>
        <taxon>Bacilli</taxon>
        <taxon>Bacillales</taxon>
        <taxon>Bacillaceae</taxon>
        <taxon>Tenuibacillus</taxon>
    </lineage>
</organism>
<protein>
    <submittedName>
        <fullName evidence="1">Uncharacterized protein</fullName>
    </submittedName>
</protein>
<dbReference type="AlphaFoldDB" id="A0A1H0B1L2"/>
<accession>A0A1H0B1L2</accession>
<proteinExistence type="predicted"/>
<gene>
    <name evidence="1" type="ORF">SAMN05216498_2178</name>
</gene>
<sequence length="248" mass="29148">MPCLIVLKMNNNNVYDVTVNEEINRDEFTLNLMNFESFLYDNYINIHYEPHSDYELQGIFLDLKERGQYPYHYPNLELNQSGTQELRLSLGAFDQVPDKAHIEVYEVQLKTDEQFAFKIDTTELESNDMKEYEQIDEIFQTEIRLAHVKNTKDGLYVTLRFNNLNEESYLLFSGPRVYPEDSHNYLTVTNESGERHNFSSFSSSRSENRVGFTIPKEFVEESEEITVELSNLLYGVKVDEMIEIPLTE</sequence>
<keyword evidence="2" id="KW-1185">Reference proteome</keyword>
<evidence type="ECO:0000313" key="2">
    <source>
        <dbReference type="Proteomes" id="UP000199334"/>
    </source>
</evidence>
<name>A0A1H0B1L2_9BACI</name>
<dbReference type="STRING" id="237069.SAMN05216498_2178"/>
<dbReference type="Proteomes" id="UP000199334">
    <property type="component" value="Unassembled WGS sequence"/>
</dbReference>
<dbReference type="EMBL" id="FNIG01000004">
    <property type="protein sequence ID" value="SDN39508.1"/>
    <property type="molecule type" value="Genomic_DNA"/>
</dbReference>
<reference evidence="1 2" key="1">
    <citation type="submission" date="2016-10" db="EMBL/GenBank/DDBJ databases">
        <authorList>
            <person name="de Groot N.N."/>
        </authorList>
    </citation>
    <scope>NUCLEOTIDE SEQUENCE [LARGE SCALE GENOMIC DNA]</scope>
    <source>
        <strain evidence="1 2">CGMCC 1.3442</strain>
    </source>
</reference>